<reference evidence="1" key="2">
    <citation type="submission" date="2020-09" db="EMBL/GenBank/DDBJ databases">
        <authorList>
            <person name="Sun Q."/>
            <person name="Zhou Y."/>
        </authorList>
    </citation>
    <scope>NUCLEOTIDE SEQUENCE</scope>
    <source>
        <strain evidence="1">CGMCC 1.12997</strain>
    </source>
</reference>
<keyword evidence="2" id="KW-1185">Reference proteome</keyword>
<evidence type="ECO:0000313" key="2">
    <source>
        <dbReference type="Proteomes" id="UP000647241"/>
    </source>
</evidence>
<name>A0A917H5P5_9BACT</name>
<proteinExistence type="predicted"/>
<gene>
    <name evidence="1" type="ORF">GCM10011585_07400</name>
</gene>
<protein>
    <recommendedName>
        <fullName evidence="3">DUF3037 family protein</fullName>
    </recommendedName>
</protein>
<dbReference type="AlphaFoldDB" id="A0A917H5P5"/>
<evidence type="ECO:0000313" key="1">
    <source>
        <dbReference type="EMBL" id="GGG67980.1"/>
    </source>
</evidence>
<dbReference type="EMBL" id="BMGT01000001">
    <property type="protein sequence ID" value="GGG67980.1"/>
    <property type="molecule type" value="Genomic_DNA"/>
</dbReference>
<evidence type="ECO:0008006" key="3">
    <source>
        <dbReference type="Google" id="ProtNLM"/>
    </source>
</evidence>
<dbReference type="Pfam" id="PF11236">
    <property type="entry name" value="DUF3037"/>
    <property type="match status" value="1"/>
</dbReference>
<dbReference type="Proteomes" id="UP000647241">
    <property type="component" value="Unassembled WGS sequence"/>
</dbReference>
<dbReference type="InterPro" id="IPR021398">
    <property type="entry name" value="DUF3037"/>
</dbReference>
<accession>A0A917H5P5</accession>
<organism evidence="1 2">
    <name type="scientific">Edaphobacter dinghuensis</name>
    <dbReference type="NCBI Taxonomy" id="1560005"/>
    <lineage>
        <taxon>Bacteria</taxon>
        <taxon>Pseudomonadati</taxon>
        <taxon>Acidobacteriota</taxon>
        <taxon>Terriglobia</taxon>
        <taxon>Terriglobales</taxon>
        <taxon>Acidobacteriaceae</taxon>
        <taxon>Edaphobacter</taxon>
    </lineage>
</organism>
<comment type="caution">
    <text evidence="1">The sequence shown here is derived from an EMBL/GenBank/DDBJ whole genome shotgun (WGS) entry which is preliminary data.</text>
</comment>
<reference evidence="1" key="1">
    <citation type="journal article" date="2014" name="Int. J. Syst. Evol. Microbiol.">
        <title>Complete genome sequence of Corynebacterium casei LMG S-19264T (=DSM 44701T), isolated from a smear-ripened cheese.</title>
        <authorList>
            <consortium name="US DOE Joint Genome Institute (JGI-PGF)"/>
            <person name="Walter F."/>
            <person name="Albersmeier A."/>
            <person name="Kalinowski J."/>
            <person name="Ruckert C."/>
        </authorList>
    </citation>
    <scope>NUCLEOTIDE SEQUENCE</scope>
    <source>
        <strain evidence="1">CGMCC 1.12997</strain>
    </source>
</reference>
<sequence>MPVPSSFDYAVVRVVPRVERGEFINAGVIVFCLEHRFLEARVQVDEARLKALWPEIDIELVRKHLEAIPKICAGDVSAGPIARLSQRERFHWLVSPRSTIIQVSPVHTGLCEGQGQTLRQTIDQLSRRLLAG</sequence>